<gene>
    <name evidence="3" type="ORF">DDZ44_05945</name>
</gene>
<dbReference type="Pfam" id="PF00395">
    <property type="entry name" value="SLH"/>
    <property type="match status" value="2"/>
</dbReference>
<dbReference type="AlphaFoldDB" id="A0A354YVR1"/>
<feature type="non-terminal residue" evidence="3">
    <location>
        <position position="398"/>
    </location>
</feature>
<keyword evidence="1" id="KW-0677">Repeat</keyword>
<name>A0A354YVR1_9FIRM</name>
<comment type="caution">
    <text evidence="3">The sequence shown here is derived from an EMBL/GenBank/DDBJ whole genome shotgun (WGS) entry which is preliminary data.</text>
</comment>
<organism evidence="3 4">
    <name type="scientific">Syntrophomonas wolfei</name>
    <dbReference type="NCBI Taxonomy" id="863"/>
    <lineage>
        <taxon>Bacteria</taxon>
        <taxon>Bacillati</taxon>
        <taxon>Bacillota</taxon>
        <taxon>Clostridia</taxon>
        <taxon>Eubacteriales</taxon>
        <taxon>Syntrophomonadaceae</taxon>
        <taxon>Syntrophomonas</taxon>
    </lineage>
</organism>
<dbReference type="Pfam" id="PF18998">
    <property type="entry name" value="Flg_new_2"/>
    <property type="match status" value="1"/>
</dbReference>
<evidence type="ECO:0000259" key="2">
    <source>
        <dbReference type="PROSITE" id="PS51272"/>
    </source>
</evidence>
<dbReference type="PANTHER" id="PTHR43308">
    <property type="entry name" value="OUTER MEMBRANE PROTEIN ALPHA-RELATED"/>
    <property type="match status" value="1"/>
</dbReference>
<dbReference type="EMBL" id="DNZF01000131">
    <property type="protein sequence ID" value="HBK53458.1"/>
    <property type="molecule type" value="Genomic_DNA"/>
</dbReference>
<dbReference type="PROSITE" id="PS51272">
    <property type="entry name" value="SLH"/>
    <property type="match status" value="2"/>
</dbReference>
<feature type="non-terminal residue" evidence="3">
    <location>
        <position position="1"/>
    </location>
</feature>
<accession>A0A354YVR1</accession>
<protein>
    <recommendedName>
        <fullName evidence="2">SLH domain-containing protein</fullName>
    </recommendedName>
</protein>
<dbReference type="PANTHER" id="PTHR43308:SF5">
    <property type="entry name" value="S-LAYER PROTEIN _ PEPTIDOGLYCAN ENDO-BETA-N-ACETYLGLUCOSAMINIDASE"/>
    <property type="match status" value="1"/>
</dbReference>
<evidence type="ECO:0000313" key="4">
    <source>
        <dbReference type="Proteomes" id="UP000263273"/>
    </source>
</evidence>
<dbReference type="InterPro" id="IPR001119">
    <property type="entry name" value="SLH_dom"/>
</dbReference>
<reference evidence="3 4" key="1">
    <citation type="journal article" date="2018" name="Nat. Biotechnol.">
        <title>A standardized bacterial taxonomy based on genome phylogeny substantially revises the tree of life.</title>
        <authorList>
            <person name="Parks D.H."/>
            <person name="Chuvochina M."/>
            <person name="Waite D.W."/>
            <person name="Rinke C."/>
            <person name="Skarshewski A."/>
            <person name="Chaumeil P.A."/>
            <person name="Hugenholtz P."/>
        </authorList>
    </citation>
    <scope>NUCLEOTIDE SEQUENCE [LARGE SCALE GENOMIC DNA]</scope>
    <source>
        <strain evidence="3">UBA10948</strain>
    </source>
</reference>
<proteinExistence type="predicted"/>
<feature type="domain" description="SLH" evidence="2">
    <location>
        <begin position="325"/>
        <end position="382"/>
    </location>
</feature>
<evidence type="ECO:0000256" key="1">
    <source>
        <dbReference type="ARBA" id="ARBA00022737"/>
    </source>
</evidence>
<dbReference type="Gene3D" id="2.60.220.30">
    <property type="match status" value="1"/>
</dbReference>
<dbReference type="InterPro" id="IPR051465">
    <property type="entry name" value="Cell_Envelope_Struct_Comp"/>
</dbReference>
<dbReference type="InterPro" id="IPR044060">
    <property type="entry name" value="Bacterial_rp_domain"/>
</dbReference>
<sequence>TLPMGVVNPDSIPLTTSINATVNAAVPAATYTLTIRALTGGSITTGSSGNYAAGTVIAITAKPASRYSFNKWSSTGGGTFANANKATTTYTMPANPATITASFAYQGSSGGGGGSSGTPAGTLVTYTGKTFTQNGVTLTFPTGAVENDIRVQVKEANLSAGMTLPDGSKLLSRIMDIIKDKSGDFLKPVTITLSFNKDGFNPDEYDIAIYYYEDAGKWIALENIKLNLEAGTISGDTTHFTKFTVIATPKAKVEKPLVPEPVVNVPGDISGHWAKDSIMKLMEAGIVSGYPDGTFQPNIAVTRAEFIVMLVKALNLETRVGKTFADTASHWAKDSISMAVAHGLVSGYDAEHFGSDNLITREQAAVIVSLAAKLKAVTGELNFTDSQAISLWAKPGVA</sequence>
<dbReference type="Proteomes" id="UP000263273">
    <property type="component" value="Unassembled WGS sequence"/>
</dbReference>
<feature type="domain" description="SLH" evidence="2">
    <location>
        <begin position="261"/>
        <end position="324"/>
    </location>
</feature>
<evidence type="ECO:0000313" key="3">
    <source>
        <dbReference type="EMBL" id="HBK53458.1"/>
    </source>
</evidence>